<dbReference type="InterPro" id="IPR035595">
    <property type="entry name" value="UDP_glycos_trans_CS"/>
</dbReference>
<dbReference type="SUPFAM" id="SSF53756">
    <property type="entry name" value="UDP-Glycosyltransferase/glycogen phosphorylase"/>
    <property type="match status" value="1"/>
</dbReference>
<reference evidence="6 7" key="1">
    <citation type="journal article" date="2017" name="Nature">
        <title>The Apostasia genome and the evolution of orchids.</title>
        <authorList>
            <person name="Zhang G.Q."/>
            <person name="Liu K.W."/>
            <person name="Li Z."/>
            <person name="Lohaus R."/>
            <person name="Hsiao Y.Y."/>
            <person name="Niu S.C."/>
            <person name="Wang J.Y."/>
            <person name="Lin Y.C."/>
            <person name="Xu Q."/>
            <person name="Chen L.J."/>
            <person name="Yoshida K."/>
            <person name="Fujiwara S."/>
            <person name="Wang Z.W."/>
            <person name="Zhang Y.Q."/>
            <person name="Mitsuda N."/>
            <person name="Wang M."/>
            <person name="Liu G.H."/>
            <person name="Pecoraro L."/>
            <person name="Huang H.X."/>
            <person name="Xiao X.J."/>
            <person name="Lin M."/>
            <person name="Wu X.Y."/>
            <person name="Wu W.L."/>
            <person name="Chen Y.Y."/>
            <person name="Chang S.B."/>
            <person name="Sakamoto S."/>
            <person name="Ohme-Takagi M."/>
            <person name="Yagi M."/>
            <person name="Zeng S.J."/>
            <person name="Shen C.Y."/>
            <person name="Yeh C.M."/>
            <person name="Luo Y.B."/>
            <person name="Tsai W.C."/>
            <person name="Van de Peer Y."/>
            <person name="Liu Z.J."/>
        </authorList>
    </citation>
    <scope>NUCLEOTIDE SEQUENCE [LARGE SCALE GENOMIC DNA]</scope>
    <source>
        <strain evidence="7">cv. Shenzhen</strain>
        <tissue evidence="6">Stem</tissue>
    </source>
</reference>
<dbReference type="CDD" id="cd03784">
    <property type="entry name" value="GT1_Gtf-like"/>
    <property type="match status" value="1"/>
</dbReference>
<proteinExistence type="inferred from homology"/>
<evidence type="ECO:0000256" key="4">
    <source>
        <dbReference type="RuleBase" id="RU362057"/>
    </source>
</evidence>
<sequence length="502" mass="55231">MMSGPPKEGNTLHFLIVPVMEQGHMIPTLDLARLLASAGPLVTYVTTPVNAARIRPIIDSTVSAGLPIRFAELRFPATDVGLPEGCENIDLVPSLDLYIRFMKALSLLQHPLEDFLRDDAAAGSPPPSCIISDYLHPWTAQLASRLGVPRLVFHGPSCFYLLCTHLLEQHQSEFERLTEEEAFAIPGLPRAIHVTKPQVSWCFYTDPEWLKVIEESRAAERTAAGVVVNSFEELEPSYFETYRNATGKKVWSIGPLSLHKEDVGMKAARGRASAVDKEYILNWLNGQEVGSVLLVSFGSVCRTSFRQIVELGSGLEAAGWPFIWVVKEATANSLEADEWVVEFEGRVRGRGLLIKGWAPQAMMLSHAAVGGFVTHCGWNSMLEAIAVGVPMATWPHFYDQFLNEKMAVDVLGVGVAVGVKKPLETLVVEDGSGEVKVGREMVERAVVSLMDGGEEGRERRARARELGERARAAMAEGGSSWKNLNSIIRCVSENNKNKLKEI</sequence>
<keyword evidence="7" id="KW-1185">Reference proteome</keyword>
<dbReference type="PROSITE" id="PS00375">
    <property type="entry name" value="UDPGT"/>
    <property type="match status" value="1"/>
</dbReference>
<dbReference type="OrthoDB" id="5835829at2759"/>
<dbReference type="Pfam" id="PF00201">
    <property type="entry name" value="UDPGT"/>
    <property type="match status" value="1"/>
</dbReference>
<dbReference type="STRING" id="1088818.A0A2I0B068"/>
<dbReference type="InterPro" id="IPR002213">
    <property type="entry name" value="UDP_glucos_trans"/>
</dbReference>
<dbReference type="Proteomes" id="UP000236161">
    <property type="component" value="Unassembled WGS sequence"/>
</dbReference>
<evidence type="ECO:0000259" key="5">
    <source>
        <dbReference type="Pfam" id="PF26168"/>
    </source>
</evidence>
<dbReference type="InterPro" id="IPR058980">
    <property type="entry name" value="Glyco_transf_N"/>
</dbReference>
<keyword evidence="3 6" id="KW-0328">Glycosyltransferase</keyword>
<evidence type="ECO:0000313" key="6">
    <source>
        <dbReference type="EMBL" id="PKA61191.1"/>
    </source>
</evidence>
<gene>
    <name evidence="6" type="primary">UGT73C4</name>
    <name evidence="6" type="ORF">AXF42_Ash006087</name>
</gene>
<feature type="domain" description="Glycosyltransferase N-terminal" evidence="5">
    <location>
        <begin position="15"/>
        <end position="256"/>
    </location>
</feature>
<dbReference type="FunFam" id="3.40.50.2000:FF:000063">
    <property type="entry name" value="Glycosyltransferase"/>
    <property type="match status" value="1"/>
</dbReference>
<dbReference type="GO" id="GO:0035251">
    <property type="term" value="F:UDP-glucosyltransferase activity"/>
    <property type="evidence" value="ECO:0007669"/>
    <property type="project" value="TreeGrafter"/>
</dbReference>
<protein>
    <recommendedName>
        <fullName evidence="4">Glycosyltransferase</fullName>
        <ecNumber evidence="4">2.4.1.-</ecNumber>
    </recommendedName>
</protein>
<dbReference type="EMBL" id="KZ451932">
    <property type="protein sequence ID" value="PKA61191.1"/>
    <property type="molecule type" value="Genomic_DNA"/>
</dbReference>
<comment type="similarity">
    <text evidence="1 3">Belongs to the UDP-glycosyltransferase family.</text>
</comment>
<dbReference type="PANTHER" id="PTHR48047">
    <property type="entry name" value="GLYCOSYLTRANSFERASE"/>
    <property type="match status" value="1"/>
</dbReference>
<evidence type="ECO:0000256" key="2">
    <source>
        <dbReference type="ARBA" id="ARBA00022679"/>
    </source>
</evidence>
<organism evidence="6 7">
    <name type="scientific">Apostasia shenzhenica</name>
    <dbReference type="NCBI Taxonomy" id="1088818"/>
    <lineage>
        <taxon>Eukaryota</taxon>
        <taxon>Viridiplantae</taxon>
        <taxon>Streptophyta</taxon>
        <taxon>Embryophyta</taxon>
        <taxon>Tracheophyta</taxon>
        <taxon>Spermatophyta</taxon>
        <taxon>Magnoliopsida</taxon>
        <taxon>Liliopsida</taxon>
        <taxon>Asparagales</taxon>
        <taxon>Orchidaceae</taxon>
        <taxon>Apostasioideae</taxon>
        <taxon>Apostasia</taxon>
    </lineage>
</organism>
<name>A0A2I0B068_9ASPA</name>
<accession>A0A2I0B068</accession>
<evidence type="ECO:0000256" key="1">
    <source>
        <dbReference type="ARBA" id="ARBA00009995"/>
    </source>
</evidence>
<keyword evidence="2 3" id="KW-0808">Transferase</keyword>
<dbReference type="AlphaFoldDB" id="A0A2I0B068"/>
<dbReference type="Pfam" id="PF26168">
    <property type="entry name" value="Glyco_transf_N"/>
    <property type="match status" value="1"/>
</dbReference>
<evidence type="ECO:0000313" key="7">
    <source>
        <dbReference type="Proteomes" id="UP000236161"/>
    </source>
</evidence>
<dbReference type="Gene3D" id="3.40.50.2000">
    <property type="entry name" value="Glycogen Phosphorylase B"/>
    <property type="match status" value="2"/>
</dbReference>
<dbReference type="PANTHER" id="PTHR48047:SF229">
    <property type="entry name" value="UDP-GLYCOSYLTRANSFERASE 73C3-RELATED"/>
    <property type="match status" value="1"/>
</dbReference>
<dbReference type="EC" id="2.4.1.-" evidence="4"/>
<evidence type="ECO:0000256" key="3">
    <source>
        <dbReference type="RuleBase" id="RU003718"/>
    </source>
</evidence>